<comment type="function">
    <text evidence="6 8">Binds and transfers iron-sulfur (Fe-S) clusters to target apoproteins. Can hydrolyze ATP.</text>
</comment>
<protein>
    <recommendedName>
        <fullName evidence="7 8">Iron-sulfur cluster carrier protein</fullName>
    </recommendedName>
</protein>
<dbReference type="CDD" id="cd02037">
    <property type="entry name" value="Mrp_NBP35"/>
    <property type="match status" value="1"/>
</dbReference>
<dbReference type="InterPro" id="IPR000808">
    <property type="entry name" value="Mrp-like_CS"/>
</dbReference>
<name>A0A1H9YDN1_9EURY</name>
<keyword evidence="4 8" id="KW-0408">Iron</keyword>
<dbReference type="Proteomes" id="UP000243338">
    <property type="component" value="Unassembled WGS sequence"/>
</dbReference>
<dbReference type="RefSeq" id="WP_091688617.1">
    <property type="nucleotide sequence ID" value="NZ_CAAGSJ010000003.1"/>
</dbReference>
<dbReference type="InterPro" id="IPR044304">
    <property type="entry name" value="NUBPL-like"/>
</dbReference>
<keyword evidence="1 8" id="KW-0479">Metal-binding</keyword>
<evidence type="ECO:0000313" key="10">
    <source>
        <dbReference type="Proteomes" id="UP000243338"/>
    </source>
</evidence>
<keyword evidence="2 8" id="KW-0547">Nucleotide-binding</keyword>
<keyword evidence="8" id="KW-0378">Hydrolase</keyword>
<dbReference type="AlphaFoldDB" id="A0A1H9YDN1"/>
<evidence type="ECO:0000313" key="9">
    <source>
        <dbReference type="EMBL" id="SES67082.1"/>
    </source>
</evidence>
<feature type="binding site" evidence="8">
    <location>
        <begin position="36"/>
        <end position="43"/>
    </location>
    <ligand>
        <name>ATP</name>
        <dbReference type="ChEBI" id="CHEBI:30616"/>
    </ligand>
</feature>
<dbReference type="FunFam" id="3.40.50.300:FF:001119">
    <property type="entry name" value="Iron-sulfur cluster carrier protein"/>
    <property type="match status" value="1"/>
</dbReference>
<dbReference type="PROSITE" id="PS01215">
    <property type="entry name" value="MRP"/>
    <property type="match status" value="1"/>
</dbReference>
<evidence type="ECO:0000256" key="6">
    <source>
        <dbReference type="ARBA" id="ARBA00058094"/>
    </source>
</evidence>
<dbReference type="GO" id="GO:0046872">
    <property type="term" value="F:metal ion binding"/>
    <property type="evidence" value="ECO:0007669"/>
    <property type="project" value="UniProtKB-KW"/>
</dbReference>
<dbReference type="OrthoDB" id="8297at2157"/>
<proteinExistence type="inferred from homology"/>
<keyword evidence="10" id="KW-1185">Reference proteome</keyword>
<organism evidence="9 10">
    <name type="scientific">Methanococcoides vulcani</name>
    <dbReference type="NCBI Taxonomy" id="1353158"/>
    <lineage>
        <taxon>Archaea</taxon>
        <taxon>Methanobacteriati</taxon>
        <taxon>Methanobacteriota</taxon>
        <taxon>Stenosarchaea group</taxon>
        <taxon>Methanomicrobia</taxon>
        <taxon>Methanosarcinales</taxon>
        <taxon>Methanosarcinaceae</taxon>
        <taxon>Methanococcoides</taxon>
    </lineage>
</organism>
<evidence type="ECO:0000256" key="1">
    <source>
        <dbReference type="ARBA" id="ARBA00022723"/>
    </source>
</evidence>
<gene>
    <name evidence="9" type="ORF">SAMN04488587_0473</name>
</gene>
<dbReference type="InterPro" id="IPR019591">
    <property type="entry name" value="Mrp/NBP35_ATP-bd"/>
</dbReference>
<comment type="subunit">
    <text evidence="8">Homodimer.</text>
</comment>
<evidence type="ECO:0000256" key="8">
    <source>
        <dbReference type="HAMAP-Rule" id="MF_02040"/>
    </source>
</evidence>
<dbReference type="STRING" id="1353158.SAMN04488587_0473"/>
<dbReference type="SUPFAM" id="SSF52540">
    <property type="entry name" value="P-loop containing nucleoside triphosphate hydrolases"/>
    <property type="match status" value="1"/>
</dbReference>
<dbReference type="HAMAP" id="MF_02040">
    <property type="entry name" value="Mrp_NBP35"/>
    <property type="match status" value="1"/>
</dbReference>
<dbReference type="PANTHER" id="PTHR42961">
    <property type="entry name" value="IRON-SULFUR PROTEIN NUBPL"/>
    <property type="match status" value="1"/>
</dbReference>
<keyword evidence="3 8" id="KW-0067">ATP-binding</keyword>
<dbReference type="PANTHER" id="PTHR42961:SF2">
    <property type="entry name" value="IRON-SULFUR PROTEIN NUBPL"/>
    <property type="match status" value="1"/>
</dbReference>
<evidence type="ECO:0000256" key="2">
    <source>
        <dbReference type="ARBA" id="ARBA00022741"/>
    </source>
</evidence>
<dbReference type="GO" id="GO:0005524">
    <property type="term" value="F:ATP binding"/>
    <property type="evidence" value="ECO:0007669"/>
    <property type="project" value="UniProtKB-UniRule"/>
</dbReference>
<evidence type="ECO:0000256" key="5">
    <source>
        <dbReference type="ARBA" id="ARBA00023014"/>
    </source>
</evidence>
<reference evidence="10" key="1">
    <citation type="submission" date="2016-10" db="EMBL/GenBank/DDBJ databases">
        <authorList>
            <person name="Varghese N."/>
            <person name="Submissions S."/>
        </authorList>
    </citation>
    <scope>NUCLEOTIDE SEQUENCE [LARGE SCALE GENOMIC DNA]</scope>
    <source>
        <strain evidence="10">SLH 33</strain>
    </source>
</reference>
<evidence type="ECO:0000256" key="7">
    <source>
        <dbReference type="ARBA" id="ARBA00074706"/>
    </source>
</evidence>
<dbReference type="GO" id="GO:0051539">
    <property type="term" value="F:4 iron, 4 sulfur cluster binding"/>
    <property type="evidence" value="ECO:0007669"/>
    <property type="project" value="TreeGrafter"/>
</dbReference>
<accession>A0A1H9YDN1</accession>
<dbReference type="Gene3D" id="3.40.50.300">
    <property type="entry name" value="P-loop containing nucleotide triphosphate hydrolases"/>
    <property type="match status" value="1"/>
</dbReference>
<dbReference type="InterPro" id="IPR033756">
    <property type="entry name" value="YlxH/NBP35"/>
</dbReference>
<sequence>MAEGIPENKKRHNTSSKEEVKIHIKSSAKFIAVASGKGGVGKSTVAVNIAAAIARKGFKVGIFDADVYGFTIPKMLGITGQPKAIAEDQILPLEKHGIKVMSMGFIVKENQPVIWRGPMIHKAIKQILTQTLWGDLDYLIIDLPPGTGDVAITSGMLLPNMSIIIVTTPQDVSSKVACRALRMAKKTNLKILGVIENMSYFICRKCGEKAYIFGQGGGEDLAREEGVPFLGEIPLEQSIREGSDSGRPLAFEESDSPAKKTFERIVSKILKM</sequence>
<dbReference type="GO" id="GO:0016887">
    <property type="term" value="F:ATP hydrolysis activity"/>
    <property type="evidence" value="ECO:0007669"/>
    <property type="project" value="UniProtKB-UniRule"/>
</dbReference>
<evidence type="ECO:0000256" key="3">
    <source>
        <dbReference type="ARBA" id="ARBA00022840"/>
    </source>
</evidence>
<keyword evidence="5 8" id="KW-0411">Iron-sulfur</keyword>
<dbReference type="GO" id="GO:0140663">
    <property type="term" value="F:ATP-dependent FeS chaperone activity"/>
    <property type="evidence" value="ECO:0007669"/>
    <property type="project" value="InterPro"/>
</dbReference>
<dbReference type="GO" id="GO:0016226">
    <property type="term" value="P:iron-sulfur cluster assembly"/>
    <property type="evidence" value="ECO:0007669"/>
    <property type="project" value="InterPro"/>
</dbReference>
<dbReference type="Pfam" id="PF10609">
    <property type="entry name" value="ParA"/>
    <property type="match status" value="1"/>
</dbReference>
<comment type="similarity">
    <text evidence="8">Belongs to the Mrp/NBP35 ATP-binding proteins family.</text>
</comment>
<evidence type="ECO:0000256" key="4">
    <source>
        <dbReference type="ARBA" id="ARBA00023004"/>
    </source>
</evidence>
<dbReference type="InterPro" id="IPR027417">
    <property type="entry name" value="P-loop_NTPase"/>
</dbReference>
<dbReference type="EMBL" id="FOHQ01000001">
    <property type="protein sequence ID" value="SES67082.1"/>
    <property type="molecule type" value="Genomic_DNA"/>
</dbReference>